<dbReference type="Proteomes" id="UP000001072">
    <property type="component" value="Unassembled WGS sequence"/>
</dbReference>
<gene>
    <name evidence="1" type="ORF">MELLADRAFT_73686</name>
</gene>
<proteinExistence type="predicted"/>
<reference evidence="2" key="1">
    <citation type="journal article" date="2011" name="Proc. Natl. Acad. Sci. U.S.A.">
        <title>Obligate biotrophy features unraveled by the genomic analysis of rust fungi.</title>
        <authorList>
            <person name="Duplessis S."/>
            <person name="Cuomo C.A."/>
            <person name="Lin Y.-C."/>
            <person name="Aerts A."/>
            <person name="Tisserant E."/>
            <person name="Veneault-Fourrey C."/>
            <person name="Joly D.L."/>
            <person name="Hacquard S."/>
            <person name="Amselem J."/>
            <person name="Cantarel B.L."/>
            <person name="Chiu R."/>
            <person name="Coutinho P.M."/>
            <person name="Feau N."/>
            <person name="Field M."/>
            <person name="Frey P."/>
            <person name="Gelhaye E."/>
            <person name="Goldberg J."/>
            <person name="Grabherr M.G."/>
            <person name="Kodira C.D."/>
            <person name="Kohler A."/>
            <person name="Kuees U."/>
            <person name="Lindquist E.A."/>
            <person name="Lucas S.M."/>
            <person name="Mago R."/>
            <person name="Mauceli E."/>
            <person name="Morin E."/>
            <person name="Murat C."/>
            <person name="Pangilinan J.L."/>
            <person name="Park R."/>
            <person name="Pearson M."/>
            <person name="Quesneville H."/>
            <person name="Rouhier N."/>
            <person name="Sakthikumar S."/>
            <person name="Salamov A.A."/>
            <person name="Schmutz J."/>
            <person name="Selles B."/>
            <person name="Shapiro H."/>
            <person name="Tanguay P."/>
            <person name="Tuskan G.A."/>
            <person name="Henrissat B."/>
            <person name="Van de Peer Y."/>
            <person name="Rouze P."/>
            <person name="Ellis J.G."/>
            <person name="Dodds P.N."/>
            <person name="Schein J.E."/>
            <person name="Zhong S."/>
            <person name="Hamelin R.C."/>
            <person name="Grigoriev I.V."/>
            <person name="Szabo L.J."/>
            <person name="Martin F."/>
        </authorList>
    </citation>
    <scope>NUCLEOTIDE SEQUENCE [LARGE SCALE GENOMIC DNA]</scope>
    <source>
        <strain evidence="2">98AG31 / pathotype 3-4-7</strain>
    </source>
</reference>
<protein>
    <submittedName>
        <fullName evidence="1">Uncharacterized protein</fullName>
    </submittedName>
</protein>
<keyword evidence="2" id="KW-1185">Reference proteome</keyword>
<dbReference type="KEGG" id="mlr:MELLADRAFT_73686"/>
<organism evidence="2">
    <name type="scientific">Melampsora larici-populina (strain 98AG31 / pathotype 3-4-7)</name>
    <name type="common">Poplar leaf rust fungus</name>
    <dbReference type="NCBI Taxonomy" id="747676"/>
    <lineage>
        <taxon>Eukaryota</taxon>
        <taxon>Fungi</taxon>
        <taxon>Dikarya</taxon>
        <taxon>Basidiomycota</taxon>
        <taxon>Pucciniomycotina</taxon>
        <taxon>Pucciniomycetes</taxon>
        <taxon>Pucciniales</taxon>
        <taxon>Melampsoraceae</taxon>
        <taxon>Melampsora</taxon>
    </lineage>
</organism>
<dbReference type="EMBL" id="GL883196">
    <property type="protein sequence ID" value="EGF97849.1"/>
    <property type="molecule type" value="Genomic_DNA"/>
</dbReference>
<sequence>MYEHAYRHPEYHQHRSSVVTAAVLLFCLEQGIFDHPRSQTIKLGQVWWRDVNGVWKETRVQDSIQQVSCKLASDEVRGHWVNLSEEGIKTSICELMGLEQCEVDRCKKWCAAL</sequence>
<evidence type="ECO:0000313" key="1">
    <source>
        <dbReference type="EMBL" id="EGF97849.1"/>
    </source>
</evidence>
<dbReference type="InParanoid" id="F4SBX8"/>
<name>F4SBX8_MELLP</name>
<dbReference type="GeneID" id="18932460"/>
<accession>F4SBX8</accession>
<dbReference type="STRING" id="747676.F4SBX8"/>
<evidence type="ECO:0000313" key="2">
    <source>
        <dbReference type="Proteomes" id="UP000001072"/>
    </source>
</evidence>
<dbReference type="VEuPathDB" id="FungiDB:MELLADRAFT_73686"/>
<dbReference type="AlphaFoldDB" id="F4SBX8"/>
<dbReference type="HOGENOM" id="CLU_2027226_0_0_1"/>
<dbReference type="RefSeq" id="XP_007418876.1">
    <property type="nucleotide sequence ID" value="XM_007418814.1"/>
</dbReference>